<keyword evidence="1" id="KW-1133">Transmembrane helix</keyword>
<accession>A0A4Q0VUU3</accession>
<feature type="transmembrane region" description="Helical" evidence="1">
    <location>
        <begin position="42"/>
        <end position="62"/>
    </location>
</feature>
<proteinExistence type="predicted"/>
<evidence type="ECO:0000313" key="3">
    <source>
        <dbReference type="Proteomes" id="UP000290649"/>
    </source>
</evidence>
<keyword evidence="1" id="KW-0472">Membrane</keyword>
<dbReference type="AlphaFoldDB" id="A0A4Q0VUU3"/>
<protein>
    <submittedName>
        <fullName evidence="2">Uncharacterized protein</fullName>
    </submittedName>
</protein>
<gene>
    <name evidence="2" type="ORF">DS745_07380</name>
</gene>
<keyword evidence="3" id="KW-1185">Reference proteome</keyword>
<dbReference type="EMBL" id="QOUX01000026">
    <property type="protein sequence ID" value="RXJ02203.1"/>
    <property type="molecule type" value="Genomic_DNA"/>
</dbReference>
<organism evidence="2 3">
    <name type="scientific">Anaerobacillus alkaliphilus</name>
    <dbReference type="NCBI Taxonomy" id="1548597"/>
    <lineage>
        <taxon>Bacteria</taxon>
        <taxon>Bacillati</taxon>
        <taxon>Bacillota</taxon>
        <taxon>Bacilli</taxon>
        <taxon>Bacillales</taxon>
        <taxon>Bacillaceae</taxon>
        <taxon>Anaerobacillus</taxon>
    </lineage>
</organism>
<keyword evidence="1" id="KW-0812">Transmembrane</keyword>
<name>A0A4Q0VUU3_9BACI</name>
<sequence>MASLTKTQKNFRKEMEQLKKDGYDADDHIYSTIRKRKKLKNVGYGSAILLFLFLLYPLSGLFQTAYNGLTVSQHSKIVSYLEMTNQFDEPFYKALNQALPTPDTIYTSSSYQAKLLELQTDLNDKIIQLTEIKPPKKFEEYDELFKQRSQEIVIFIYLLRLNSQINNVDEIQLQATINKINEMQIRERLALAKALDESGLKYTIDAQYNIRYEYLTY</sequence>
<dbReference type="OrthoDB" id="2832855at2"/>
<evidence type="ECO:0000313" key="2">
    <source>
        <dbReference type="EMBL" id="RXJ02203.1"/>
    </source>
</evidence>
<dbReference type="RefSeq" id="WP_129077617.1">
    <property type="nucleotide sequence ID" value="NZ_QOUX01000026.1"/>
</dbReference>
<evidence type="ECO:0000256" key="1">
    <source>
        <dbReference type="SAM" id="Phobius"/>
    </source>
</evidence>
<reference evidence="2 3" key="1">
    <citation type="journal article" date="2019" name="Int. J. Syst. Evol. Microbiol.">
        <title>Anaerobacillus alkaliphilus sp. nov., a novel alkaliphilic and moderately halophilic bacterium.</title>
        <authorList>
            <person name="Borsodi A.K."/>
            <person name="Aszalos J.M."/>
            <person name="Bihari P."/>
            <person name="Nagy I."/>
            <person name="Schumann P."/>
            <person name="Sproer C."/>
            <person name="Kovacs A.L."/>
            <person name="Boka K."/>
            <person name="Dobosy P."/>
            <person name="Ovari M."/>
            <person name="Szili-Kovacs T."/>
            <person name="Toth E."/>
        </authorList>
    </citation>
    <scope>NUCLEOTIDE SEQUENCE [LARGE SCALE GENOMIC DNA]</scope>
    <source>
        <strain evidence="2 3">B16-10</strain>
    </source>
</reference>
<dbReference type="Proteomes" id="UP000290649">
    <property type="component" value="Unassembled WGS sequence"/>
</dbReference>
<comment type="caution">
    <text evidence="2">The sequence shown here is derived from an EMBL/GenBank/DDBJ whole genome shotgun (WGS) entry which is preliminary data.</text>
</comment>